<accession>A0ABV7E9V5</accession>
<evidence type="ECO:0000256" key="1">
    <source>
        <dbReference type="ARBA" id="ARBA00022617"/>
    </source>
</evidence>
<keyword evidence="2 4" id="KW-0479">Metal-binding</keyword>
<dbReference type="InterPro" id="IPR036909">
    <property type="entry name" value="Cyt_c-like_dom_sf"/>
</dbReference>
<evidence type="ECO:0000256" key="4">
    <source>
        <dbReference type="PROSITE-ProRule" id="PRU00433"/>
    </source>
</evidence>
<dbReference type="PROSITE" id="PS51007">
    <property type="entry name" value="CYTC"/>
    <property type="match status" value="1"/>
</dbReference>
<comment type="caution">
    <text evidence="6">The sequence shown here is derived from an EMBL/GenBank/DDBJ whole genome shotgun (WGS) entry which is preliminary data.</text>
</comment>
<sequence length="120" mass="12952">MRRGIALLGAVSSGLAACQPLPAAQEPAPPPHHEVLAFAQAACGGCHAVEADAISPVAEAPEWPRIVNAQGLTRATLRSWLVDAHNYPEEMDFTLDPPQVDDLVDYMLTLRRSDYRPPSL</sequence>
<evidence type="ECO:0000313" key="6">
    <source>
        <dbReference type="EMBL" id="MFC3098606.1"/>
    </source>
</evidence>
<dbReference type="EMBL" id="JBHRST010000020">
    <property type="protein sequence ID" value="MFC3098606.1"/>
    <property type="molecule type" value="Genomic_DNA"/>
</dbReference>
<dbReference type="Proteomes" id="UP001595456">
    <property type="component" value="Unassembled WGS sequence"/>
</dbReference>
<evidence type="ECO:0000256" key="3">
    <source>
        <dbReference type="ARBA" id="ARBA00023004"/>
    </source>
</evidence>
<dbReference type="SUPFAM" id="SSF46626">
    <property type="entry name" value="Cytochrome c"/>
    <property type="match status" value="1"/>
</dbReference>
<dbReference type="PROSITE" id="PS51257">
    <property type="entry name" value="PROKAR_LIPOPROTEIN"/>
    <property type="match status" value="1"/>
</dbReference>
<organism evidence="6 7">
    <name type="scientific">Alteraurantiacibacter palmitatis</name>
    <dbReference type="NCBI Taxonomy" id="2054628"/>
    <lineage>
        <taxon>Bacteria</taxon>
        <taxon>Pseudomonadati</taxon>
        <taxon>Pseudomonadota</taxon>
        <taxon>Alphaproteobacteria</taxon>
        <taxon>Sphingomonadales</taxon>
        <taxon>Erythrobacteraceae</taxon>
        <taxon>Alteraurantiacibacter</taxon>
    </lineage>
</organism>
<keyword evidence="7" id="KW-1185">Reference proteome</keyword>
<dbReference type="Pfam" id="PF00034">
    <property type="entry name" value="Cytochrom_C"/>
    <property type="match status" value="1"/>
</dbReference>
<dbReference type="RefSeq" id="WP_336926342.1">
    <property type="nucleotide sequence ID" value="NZ_JBANRO010000007.1"/>
</dbReference>
<evidence type="ECO:0000313" key="7">
    <source>
        <dbReference type="Proteomes" id="UP001595456"/>
    </source>
</evidence>
<dbReference type="InterPro" id="IPR009056">
    <property type="entry name" value="Cyt_c-like_dom"/>
</dbReference>
<feature type="domain" description="Cytochrome c" evidence="5">
    <location>
        <begin position="9"/>
        <end position="111"/>
    </location>
</feature>
<dbReference type="Gene3D" id="1.10.760.10">
    <property type="entry name" value="Cytochrome c-like domain"/>
    <property type="match status" value="1"/>
</dbReference>
<gene>
    <name evidence="6" type="ORF">ACFODU_12485</name>
</gene>
<keyword evidence="1 4" id="KW-0349">Heme</keyword>
<reference evidence="7" key="1">
    <citation type="journal article" date="2019" name="Int. J. Syst. Evol. Microbiol.">
        <title>The Global Catalogue of Microorganisms (GCM) 10K type strain sequencing project: providing services to taxonomists for standard genome sequencing and annotation.</title>
        <authorList>
            <consortium name="The Broad Institute Genomics Platform"/>
            <consortium name="The Broad Institute Genome Sequencing Center for Infectious Disease"/>
            <person name="Wu L."/>
            <person name="Ma J."/>
        </authorList>
    </citation>
    <scope>NUCLEOTIDE SEQUENCE [LARGE SCALE GENOMIC DNA]</scope>
    <source>
        <strain evidence="7">KCTC 52607</strain>
    </source>
</reference>
<protein>
    <submittedName>
        <fullName evidence="6">C-type cytochrome</fullName>
    </submittedName>
</protein>
<proteinExistence type="predicted"/>
<evidence type="ECO:0000256" key="2">
    <source>
        <dbReference type="ARBA" id="ARBA00022723"/>
    </source>
</evidence>
<keyword evidence="3 4" id="KW-0408">Iron</keyword>
<evidence type="ECO:0000259" key="5">
    <source>
        <dbReference type="PROSITE" id="PS51007"/>
    </source>
</evidence>
<name>A0ABV7E9V5_9SPHN</name>